<dbReference type="AlphaFoldDB" id="A0A0C3E847"/>
<evidence type="ECO:0000313" key="1">
    <source>
        <dbReference type="EMBL" id="KIM64564.1"/>
    </source>
</evidence>
<dbReference type="Proteomes" id="UP000053989">
    <property type="component" value="Unassembled WGS sequence"/>
</dbReference>
<accession>A0A0C3E847</accession>
<dbReference type="HOGENOM" id="CLU_3088613_0_0_1"/>
<dbReference type="EMBL" id="KN822027">
    <property type="protein sequence ID" value="KIM64564.1"/>
    <property type="molecule type" value="Genomic_DNA"/>
</dbReference>
<gene>
    <name evidence="1" type="ORF">SCLCIDRAFT_1213078</name>
</gene>
<name>A0A0C3E847_9AGAM</name>
<protein>
    <submittedName>
        <fullName evidence="1">Uncharacterized protein</fullName>
    </submittedName>
</protein>
<sequence length="52" mass="6023">MSGRGSEPHYFVKIPPTPFAALSPWDTFNQRARCSQNRSDMSRYWRCNSPTS</sequence>
<proteinExistence type="predicted"/>
<dbReference type="InParanoid" id="A0A0C3E847"/>
<reference evidence="2" key="2">
    <citation type="submission" date="2015-01" db="EMBL/GenBank/DDBJ databases">
        <title>Evolutionary Origins and Diversification of the Mycorrhizal Mutualists.</title>
        <authorList>
            <consortium name="DOE Joint Genome Institute"/>
            <consortium name="Mycorrhizal Genomics Consortium"/>
            <person name="Kohler A."/>
            <person name="Kuo A."/>
            <person name="Nagy L.G."/>
            <person name="Floudas D."/>
            <person name="Copeland A."/>
            <person name="Barry K.W."/>
            <person name="Cichocki N."/>
            <person name="Veneault-Fourrey C."/>
            <person name="LaButti K."/>
            <person name="Lindquist E.A."/>
            <person name="Lipzen A."/>
            <person name="Lundell T."/>
            <person name="Morin E."/>
            <person name="Murat C."/>
            <person name="Riley R."/>
            <person name="Ohm R."/>
            <person name="Sun H."/>
            <person name="Tunlid A."/>
            <person name="Henrissat B."/>
            <person name="Grigoriev I.V."/>
            <person name="Hibbett D.S."/>
            <person name="Martin F."/>
        </authorList>
    </citation>
    <scope>NUCLEOTIDE SEQUENCE [LARGE SCALE GENOMIC DNA]</scope>
    <source>
        <strain evidence="2">Foug A</strain>
    </source>
</reference>
<evidence type="ECO:0000313" key="2">
    <source>
        <dbReference type="Proteomes" id="UP000053989"/>
    </source>
</evidence>
<reference evidence="1 2" key="1">
    <citation type="submission" date="2014-04" db="EMBL/GenBank/DDBJ databases">
        <authorList>
            <consortium name="DOE Joint Genome Institute"/>
            <person name="Kuo A."/>
            <person name="Kohler A."/>
            <person name="Nagy L.G."/>
            <person name="Floudas D."/>
            <person name="Copeland A."/>
            <person name="Barry K.W."/>
            <person name="Cichocki N."/>
            <person name="Veneault-Fourrey C."/>
            <person name="LaButti K."/>
            <person name="Lindquist E.A."/>
            <person name="Lipzen A."/>
            <person name="Lundell T."/>
            <person name="Morin E."/>
            <person name="Murat C."/>
            <person name="Sun H."/>
            <person name="Tunlid A."/>
            <person name="Henrissat B."/>
            <person name="Grigoriev I.V."/>
            <person name="Hibbett D.S."/>
            <person name="Martin F."/>
            <person name="Nordberg H.P."/>
            <person name="Cantor M.N."/>
            <person name="Hua S.X."/>
        </authorList>
    </citation>
    <scope>NUCLEOTIDE SEQUENCE [LARGE SCALE GENOMIC DNA]</scope>
    <source>
        <strain evidence="1 2">Foug A</strain>
    </source>
</reference>
<keyword evidence="2" id="KW-1185">Reference proteome</keyword>
<organism evidence="1 2">
    <name type="scientific">Scleroderma citrinum Foug A</name>
    <dbReference type="NCBI Taxonomy" id="1036808"/>
    <lineage>
        <taxon>Eukaryota</taxon>
        <taxon>Fungi</taxon>
        <taxon>Dikarya</taxon>
        <taxon>Basidiomycota</taxon>
        <taxon>Agaricomycotina</taxon>
        <taxon>Agaricomycetes</taxon>
        <taxon>Agaricomycetidae</taxon>
        <taxon>Boletales</taxon>
        <taxon>Sclerodermatineae</taxon>
        <taxon>Sclerodermataceae</taxon>
        <taxon>Scleroderma</taxon>
    </lineage>
</organism>